<dbReference type="PROSITE" id="PS50075">
    <property type="entry name" value="CARRIER"/>
    <property type="match status" value="2"/>
</dbReference>
<dbReference type="FunFam" id="3.30.559.30:FF:000003">
    <property type="entry name" value="Nonribosomal peptide synthase SidD"/>
    <property type="match status" value="2"/>
</dbReference>
<dbReference type="InterPro" id="IPR045851">
    <property type="entry name" value="AMP-bd_C_sf"/>
</dbReference>
<dbReference type="PROSITE" id="PS00012">
    <property type="entry name" value="PHOSPHOPANTETHEINE"/>
    <property type="match status" value="1"/>
</dbReference>
<dbReference type="GO" id="GO:0005737">
    <property type="term" value="C:cytoplasm"/>
    <property type="evidence" value="ECO:0007669"/>
    <property type="project" value="TreeGrafter"/>
</dbReference>
<dbReference type="SUPFAM" id="SSF52777">
    <property type="entry name" value="CoA-dependent acyltransferases"/>
    <property type="match status" value="6"/>
</dbReference>
<protein>
    <recommendedName>
        <fullName evidence="6">Carrier domain-containing protein</fullName>
    </recommendedName>
</protein>
<dbReference type="EMBL" id="WUBL01000086">
    <property type="protein sequence ID" value="KAF2966542.1"/>
    <property type="molecule type" value="Genomic_DNA"/>
</dbReference>
<evidence type="ECO:0000256" key="2">
    <source>
        <dbReference type="ARBA" id="ARBA00022450"/>
    </source>
</evidence>
<dbReference type="Gene3D" id="3.30.300.30">
    <property type="match status" value="2"/>
</dbReference>
<keyword evidence="3" id="KW-0597">Phosphoprotein</keyword>
<proteinExistence type="inferred from homology"/>
<dbReference type="Pfam" id="PF00668">
    <property type="entry name" value="Condensation"/>
    <property type="match status" value="3"/>
</dbReference>
<evidence type="ECO:0000256" key="5">
    <source>
        <dbReference type="ARBA" id="ARBA00029454"/>
    </source>
</evidence>
<keyword evidence="4" id="KW-0436">Ligase</keyword>
<dbReference type="GO" id="GO:0031177">
    <property type="term" value="F:phosphopantetheine binding"/>
    <property type="evidence" value="ECO:0007669"/>
    <property type="project" value="TreeGrafter"/>
</dbReference>
<evidence type="ECO:0000256" key="1">
    <source>
        <dbReference type="ARBA" id="ARBA00005179"/>
    </source>
</evidence>
<dbReference type="SUPFAM" id="SSF56801">
    <property type="entry name" value="Acetyl-CoA synthetase-like"/>
    <property type="match status" value="2"/>
</dbReference>
<dbReference type="FunFam" id="3.30.559.30:FF:000002">
    <property type="entry name" value="Nonribosomal peptide synthase Pes1"/>
    <property type="match status" value="1"/>
</dbReference>
<dbReference type="OrthoDB" id="416786at2759"/>
<dbReference type="Pfam" id="PF00550">
    <property type="entry name" value="PP-binding"/>
    <property type="match status" value="3"/>
</dbReference>
<comment type="pathway">
    <text evidence="1">Secondary metabolite biosynthesis.</text>
</comment>
<dbReference type="InterPro" id="IPR009081">
    <property type="entry name" value="PP-bd_ACP"/>
</dbReference>
<dbReference type="NCBIfam" id="TIGR01733">
    <property type="entry name" value="AA-adenyl-dom"/>
    <property type="match status" value="1"/>
</dbReference>
<evidence type="ECO:0000256" key="4">
    <source>
        <dbReference type="ARBA" id="ARBA00022598"/>
    </source>
</evidence>
<dbReference type="CDD" id="cd19545">
    <property type="entry name" value="FUM14_C_NRPS-like"/>
    <property type="match status" value="2"/>
</dbReference>
<sequence length="2664" mass="297358">MGGKLYKTGDSWSYPCLGVSKPFPALEIYIPLTERIQHQLPSYLTPQVLTAKRAPSIYLEKLLQQLWSTVLRLPASDVGLDDSFTVLGGTSIHLMKLAGAARQQGVILTIGDALRRGSLADMAASLTLEPVEVATPVQPFSLIPKSEDREALIDQAMHTCQLQDRRKIEDLYPCTPLQEGLMSLTTKRPGTYVVAFEYELPPNLDIQRFQRAWNAVMACNTILRTRFMQSTTGSMYQIVLRDILPWESATNGKSSSCQTMVLDTWALGRPLARLSLCQPDPSKGDCIFILSIHHALSDGWSLQLLLQQVQSAYDETVSPPSRPFNHFIDYIERTRPGYEEFWSRYFADVRVAAFPSLPSASYTPNPSVKMTIAISVDSYERGEFSVPNRLKLAWSILISLYTDNLDTIFGLTVAGRGAPVLGIEDMTGPTIASIPYRLHLQLDQTIVDILRRLDEDSVAMIPFEQAGLRHISRMGPEAALACSAFQSYLVIQPLPDAPPALFRASRDLSALDAFSTYAITLICRQIVGSVEINSTFDPNVIDENQFRRMLQQMRYIFQQLKPSNSARTIRELDVTSPEDWAELTEWNGTLPEPIHTCAHDLIREQSQLRPESPAVCAWDGSFTYSKMEKLSSNMAAYLTGHGVGLEVFVPICFEKSRWTTIAMLAVIKAGGAFILLDPSHPVQRLQGICRDAKAPFVITSERNADLASKLVPRSVIVGTDWKPQESPVTLPSVSPENPMYAVFTSGSTGTPKGAIHSHISWCTSAQANHISLYLEPTSRVFQFAAYAFDISIADNLLTLVAGGCICVPKEEEIQGGKLVDTINDLGANWACLTPSVANIIDPSKVPDLQKLVLCGEPIAPEVISLWSPHAHLLNLYGPAECAILTTLHRRACDHRDPNNIGFPTSAVGWVVDARNEQRLALIGAVGELFVESPIVGHGYLNNPERSAESFISSDKYPTWLSKFRPDGTCRLYRTGDLVQYTKNGSLRYISRLGTQIKLRGQRIELGEVEYHLRRCFPKVQEAFAEVIAGRNGAKGTALTAFILLRPQIMGISDERFQALADEATAQLELILPRYMVPSVFIPVNQLPYSKSGKLDRKVLRSWAVELGGDSIVAMTLVTMAKEVGLIFNVADIFKNPTIASLAKKARRYTTDVEDKIQPLSLLQDGMSRYRIEKAAMDQCKVNRDQIEDIYPCTALQEGLMSLSVKIPGMYITRFKYVIHHETDLPCFQHAWNQVLHANSILRTRIIQSGDYGIFQVVLKDSPLWKSFETADEQEHDSVHEKMTVGSPLVCLSVAPSDDENGKHRFHLTIHHSLYDGRSLQLIWQQVIKAYRGQKLFPRPFNRFIREAVQFKGGQEFWKSRMSNLNAAQFPPLPQVDYSPNPTQSFSHSVTNLPRLNGEYTLATMIQLAWAVVISHYTDSNDVVFGVISDGRSAAVDGIAEISGPTIATVPVRVLLDSKKTVEDSLLELQEQIVAMIPFLQFGLHNIRRINEDTAKACGFQSQLVVQPPSITLGMDLGGLAKAQQEISQDYKEFASYSFVMLCHMEEGSNNLLISVIYDSNILQKREAQRLVEQFHGVIYQLFEKLSESIREVEVVSKEDMAQLAIWNGQLPSGTPEALHDLVLKNCRSRPDTDAVSSWDGKLTYRQLEDSSTRLTQYFLALCRQRETKVAVCLERSCWSIVALLAVLRAGHVCVVVDPSRSRPQIEQMIERATPDLMLVSVAHQELVHGLVGSIIPISSSFIWSLPLLDTMLPTVTPNEVAFILFTPERAGTPKGIAMEHINWSTSVIQAGMEMGFTSQTRCLHFTSYAFTAGIYEVFSTLGVGGCLCIISEHDHVNILASFISDQRINLAVLTPSLVASLQPDDVPTLRTLVIGGGAITHDLVDIWANKVSLVNEYGPAQGTICCVGKVSVTGWKYGTIGHMVGSCGWIVDQSTHTKLAAIGAVGELIIEGPVVAKEYLDETEGRAAAYIKVPPWLLDFRLKGAHGRLSKSGNLAQYNVDGTIRLVGWIEGQTKLSGQRIELGEVEYHVRKYFPAITHVVAEVIEPPGEGRTPLLVACVLVGKQTGDNTEDLFHEPTQSFRERVHEVRLKLSNSIPSHMVPAAFLPLRRLPLLRGGEFDRKQIQEACSFLSLDQIYEYSAEAKVNKRVPSTSIERALQRIWARVLNLEASSIGVDDNWMRLGGDSIQAMQVVAQCAAAGLRTSVGALFRGKTIAKMSLRTEHVHLKPTTAAERLNSLFDLSPIQQMFFYAAGSHYSHFNQRISFRLSKPVSSAAIQRAARWIVDNHSMFRARFVEVSSGRWKQMITDSTDESYSYRESRIESRDEAACLLQSDQEGLDIQHGPLFICHLIHNSKENQQYLSLTAHHLIIDLVSWQIILADIELLLVGQQTPVPPSLSFQTWAQLQAKYAAKNLHPRDILSNSTPIVPTDYWGFDLRNNLWGDMIEDGFVLGEQQTQALLGNSNDALRTQPVEIIHAVLLQAFARVFSDRPVPLIFSEGHGRESWTSNVDSSGTVGWFTTIWPTEVFVQPEDNLLSIIRKTKDARRSVKSNGWAHFTSVHYHSDSAAQFWEFGPLEVLLNYNPGLVKDKTLVLQPFDLTTRELCHVSPKMTRFSLVDVHVEVHDSRLCYNFLYNRHMRHDQLFIRDWIEETQRCLESASVILTR</sequence>
<dbReference type="Pfam" id="PF00501">
    <property type="entry name" value="AMP-binding"/>
    <property type="match status" value="2"/>
</dbReference>
<gene>
    <name evidence="7" type="ORF">GQX73_g7025</name>
</gene>
<dbReference type="GO" id="GO:0043041">
    <property type="term" value="P:amino acid activation for nonribosomal peptide biosynthetic process"/>
    <property type="evidence" value="ECO:0007669"/>
    <property type="project" value="TreeGrafter"/>
</dbReference>
<evidence type="ECO:0000259" key="6">
    <source>
        <dbReference type="PROSITE" id="PS50075"/>
    </source>
</evidence>
<reference evidence="7 8" key="1">
    <citation type="submission" date="2019-12" db="EMBL/GenBank/DDBJ databases">
        <title>Draft genome sequence of the ascomycete Xylaria multiplex DSM 110363.</title>
        <authorList>
            <person name="Buettner E."/>
            <person name="Kellner H."/>
        </authorList>
    </citation>
    <scope>NUCLEOTIDE SEQUENCE [LARGE SCALE GENOMIC DNA]</scope>
    <source>
        <strain evidence="7 8">DSM 110363</strain>
    </source>
</reference>
<dbReference type="InterPro" id="IPR036736">
    <property type="entry name" value="ACP-like_sf"/>
</dbReference>
<dbReference type="Gene3D" id="3.40.50.12780">
    <property type="entry name" value="N-terminal domain of ligase-like"/>
    <property type="match status" value="2"/>
</dbReference>
<comment type="caution">
    <text evidence="7">The sequence shown here is derived from an EMBL/GenBank/DDBJ whole genome shotgun (WGS) entry which is preliminary data.</text>
</comment>
<dbReference type="Gene3D" id="3.30.559.30">
    <property type="entry name" value="Nonribosomal peptide synthetase, condensation domain"/>
    <property type="match status" value="3"/>
</dbReference>
<dbReference type="Proteomes" id="UP000481858">
    <property type="component" value="Unassembled WGS sequence"/>
</dbReference>
<dbReference type="GO" id="GO:0044550">
    <property type="term" value="P:secondary metabolite biosynthetic process"/>
    <property type="evidence" value="ECO:0007669"/>
    <property type="project" value="TreeGrafter"/>
</dbReference>
<dbReference type="SUPFAM" id="SSF47336">
    <property type="entry name" value="ACP-like"/>
    <property type="match status" value="3"/>
</dbReference>
<name>A0A7C8IU66_9PEZI</name>
<accession>A0A7C8IU66</accession>
<evidence type="ECO:0000313" key="7">
    <source>
        <dbReference type="EMBL" id="KAF2966542.1"/>
    </source>
</evidence>
<dbReference type="FunFam" id="3.30.300.30:FF:000015">
    <property type="entry name" value="Nonribosomal peptide synthase SidD"/>
    <property type="match status" value="2"/>
</dbReference>
<dbReference type="FunFam" id="1.10.1200.10:FF:000005">
    <property type="entry name" value="Nonribosomal peptide synthetase 1"/>
    <property type="match status" value="1"/>
</dbReference>
<evidence type="ECO:0000256" key="3">
    <source>
        <dbReference type="ARBA" id="ARBA00022553"/>
    </source>
</evidence>
<dbReference type="Gene3D" id="3.30.559.10">
    <property type="entry name" value="Chloramphenicol acetyltransferase-like domain"/>
    <property type="match status" value="3"/>
</dbReference>
<feature type="domain" description="Carrier" evidence="6">
    <location>
        <begin position="54"/>
        <end position="130"/>
    </location>
</feature>
<dbReference type="InterPro" id="IPR006162">
    <property type="entry name" value="Ppantetheine_attach_site"/>
</dbReference>
<feature type="domain" description="Carrier" evidence="6">
    <location>
        <begin position="2149"/>
        <end position="2225"/>
    </location>
</feature>
<organism evidence="7 8">
    <name type="scientific">Xylaria multiplex</name>
    <dbReference type="NCBI Taxonomy" id="323545"/>
    <lineage>
        <taxon>Eukaryota</taxon>
        <taxon>Fungi</taxon>
        <taxon>Dikarya</taxon>
        <taxon>Ascomycota</taxon>
        <taxon>Pezizomycotina</taxon>
        <taxon>Sordariomycetes</taxon>
        <taxon>Xylariomycetidae</taxon>
        <taxon>Xylariales</taxon>
        <taxon>Xylariaceae</taxon>
        <taxon>Xylaria</taxon>
    </lineage>
</organism>
<dbReference type="Gene3D" id="1.10.1200.10">
    <property type="entry name" value="ACP-like"/>
    <property type="match status" value="3"/>
</dbReference>
<dbReference type="InterPro" id="IPR042099">
    <property type="entry name" value="ANL_N_sf"/>
</dbReference>
<dbReference type="FunFam" id="3.40.50.12780:FF:000014">
    <property type="entry name" value="Nonribosomal peptide synthetase 1"/>
    <property type="match status" value="1"/>
</dbReference>
<dbReference type="InterPro" id="IPR010071">
    <property type="entry name" value="AA_adenyl_dom"/>
</dbReference>
<dbReference type="InterPro" id="IPR023213">
    <property type="entry name" value="CAT-like_dom_sf"/>
</dbReference>
<dbReference type="GO" id="GO:0016874">
    <property type="term" value="F:ligase activity"/>
    <property type="evidence" value="ECO:0007669"/>
    <property type="project" value="UniProtKB-KW"/>
</dbReference>
<dbReference type="InterPro" id="IPR000873">
    <property type="entry name" value="AMP-dep_synth/lig_dom"/>
</dbReference>
<comment type="similarity">
    <text evidence="5">Belongs to the NRP synthetase family.</text>
</comment>
<dbReference type="FunFam" id="3.30.559.10:FF:000016">
    <property type="entry name" value="Nonribosomal peptide synthase Pes1"/>
    <property type="match status" value="1"/>
</dbReference>
<dbReference type="InParanoid" id="A0A7C8IU66"/>
<dbReference type="CDD" id="cd05918">
    <property type="entry name" value="A_NRPS_SidN3_like"/>
    <property type="match status" value="2"/>
</dbReference>
<keyword evidence="8" id="KW-1185">Reference proteome</keyword>
<evidence type="ECO:0000313" key="8">
    <source>
        <dbReference type="Proteomes" id="UP000481858"/>
    </source>
</evidence>
<keyword evidence="2" id="KW-0596">Phosphopantetheine</keyword>
<dbReference type="InterPro" id="IPR001242">
    <property type="entry name" value="Condensation_dom"/>
</dbReference>
<dbReference type="PANTHER" id="PTHR45527">
    <property type="entry name" value="NONRIBOSOMAL PEPTIDE SYNTHETASE"/>
    <property type="match status" value="1"/>
</dbReference>
<dbReference type="PANTHER" id="PTHR45527:SF3">
    <property type="entry name" value="SIDEROPHORE SYNTHETASE (EUROFUNG)"/>
    <property type="match status" value="1"/>
</dbReference>